<comment type="caution">
    <text evidence="2">The sequence shown here is derived from an EMBL/GenBank/DDBJ whole genome shotgun (WGS) entry which is preliminary data.</text>
</comment>
<accession>A0A928VWA1</accession>
<evidence type="ECO:0000313" key="3">
    <source>
        <dbReference type="Proteomes" id="UP000621799"/>
    </source>
</evidence>
<dbReference type="Proteomes" id="UP000621799">
    <property type="component" value="Unassembled WGS sequence"/>
</dbReference>
<gene>
    <name evidence="2" type="ORF">IQ235_07940</name>
</gene>
<reference evidence="2" key="1">
    <citation type="submission" date="2020-10" db="EMBL/GenBank/DDBJ databases">
        <authorList>
            <person name="Castelo-Branco R."/>
            <person name="Eusebio N."/>
            <person name="Adriana R."/>
            <person name="Vieira A."/>
            <person name="Brugerolle De Fraissinette N."/>
            <person name="Rezende De Castro R."/>
            <person name="Schneider M.P."/>
            <person name="Vasconcelos V."/>
            <person name="Leao P.N."/>
        </authorList>
    </citation>
    <scope>NUCLEOTIDE SEQUENCE</scope>
    <source>
        <strain evidence="2">LEGE 11467</strain>
    </source>
</reference>
<name>A0A928VWA1_9CYAN</name>
<organism evidence="2 3">
    <name type="scientific">Zarconia navalis LEGE 11467</name>
    <dbReference type="NCBI Taxonomy" id="1828826"/>
    <lineage>
        <taxon>Bacteria</taxon>
        <taxon>Bacillati</taxon>
        <taxon>Cyanobacteriota</taxon>
        <taxon>Cyanophyceae</taxon>
        <taxon>Oscillatoriophycideae</taxon>
        <taxon>Oscillatoriales</taxon>
        <taxon>Oscillatoriales incertae sedis</taxon>
        <taxon>Zarconia</taxon>
        <taxon>Zarconia navalis</taxon>
    </lineage>
</organism>
<keyword evidence="1" id="KW-0175">Coiled coil</keyword>
<protein>
    <submittedName>
        <fullName evidence="2">Uncharacterized protein</fullName>
    </submittedName>
</protein>
<dbReference type="AlphaFoldDB" id="A0A928VWA1"/>
<feature type="coiled-coil region" evidence="1">
    <location>
        <begin position="25"/>
        <end position="84"/>
    </location>
</feature>
<sequence length="129" mass="15596">MPSFPHRQLPPDKIMLELEQYPREIARIQRNILDREKQIRRLSETLSLIDNQIDRAIAYDDDLRNDSQRKAKRNELRLEDLERSKVLKQIRDASDRKTELEIDLEYYRCEYKIRLLMLREKVAQLESAA</sequence>
<proteinExistence type="predicted"/>
<dbReference type="EMBL" id="JADEXN010000110">
    <property type="protein sequence ID" value="MBE9040709.1"/>
    <property type="molecule type" value="Genomic_DNA"/>
</dbReference>
<dbReference type="RefSeq" id="WP_264320953.1">
    <property type="nucleotide sequence ID" value="NZ_JADEXN010000110.1"/>
</dbReference>
<evidence type="ECO:0000313" key="2">
    <source>
        <dbReference type="EMBL" id="MBE9040709.1"/>
    </source>
</evidence>
<keyword evidence="3" id="KW-1185">Reference proteome</keyword>
<evidence type="ECO:0000256" key="1">
    <source>
        <dbReference type="SAM" id="Coils"/>
    </source>
</evidence>